<evidence type="ECO:0000313" key="1">
    <source>
        <dbReference type="EMBL" id="MET3793509.1"/>
    </source>
</evidence>
<proteinExistence type="predicted"/>
<gene>
    <name evidence="1" type="ORF">ABID37_003737</name>
</gene>
<name>A0ABV2N371_9HYPH</name>
<dbReference type="EMBL" id="JBEPML010000014">
    <property type="protein sequence ID" value="MET3793509.1"/>
    <property type="molecule type" value="Genomic_DNA"/>
</dbReference>
<evidence type="ECO:0008006" key="3">
    <source>
        <dbReference type="Google" id="ProtNLM"/>
    </source>
</evidence>
<accession>A0ABV2N371</accession>
<reference evidence="1 2" key="1">
    <citation type="submission" date="2024-06" db="EMBL/GenBank/DDBJ databases">
        <title>Genomic Encyclopedia of Type Strains, Phase IV (KMG-IV): sequencing the most valuable type-strain genomes for metagenomic binning, comparative biology and taxonomic classification.</title>
        <authorList>
            <person name="Goeker M."/>
        </authorList>
    </citation>
    <scope>NUCLEOTIDE SEQUENCE [LARGE SCALE GENOMIC DNA]</scope>
    <source>
        <strain evidence="1 2">DSM 27865</strain>
    </source>
</reference>
<dbReference type="Proteomes" id="UP001549076">
    <property type="component" value="Unassembled WGS sequence"/>
</dbReference>
<comment type="caution">
    <text evidence="1">The sequence shown here is derived from an EMBL/GenBank/DDBJ whole genome shotgun (WGS) entry which is preliminary data.</text>
</comment>
<sequence length="71" mass="7947">MEKAFSGWRDQDRCRGPLEELDAEIFFDDPNLNGQRGLRDMAALGGLAEMTAFGKGDDIFELAQGWSERHG</sequence>
<organism evidence="1 2">
    <name type="scientific">Aquamicrobium terrae</name>
    <dbReference type="NCBI Taxonomy" id="1324945"/>
    <lineage>
        <taxon>Bacteria</taxon>
        <taxon>Pseudomonadati</taxon>
        <taxon>Pseudomonadota</taxon>
        <taxon>Alphaproteobacteria</taxon>
        <taxon>Hyphomicrobiales</taxon>
        <taxon>Phyllobacteriaceae</taxon>
        <taxon>Aquamicrobium</taxon>
    </lineage>
</organism>
<keyword evidence="2" id="KW-1185">Reference proteome</keyword>
<evidence type="ECO:0000313" key="2">
    <source>
        <dbReference type="Proteomes" id="UP001549076"/>
    </source>
</evidence>
<protein>
    <recommendedName>
        <fullName evidence="3">Transposase</fullName>
    </recommendedName>
</protein>